<keyword evidence="4 7" id="KW-0812">Transmembrane</keyword>
<evidence type="ECO:0000256" key="3">
    <source>
        <dbReference type="ARBA" id="ARBA00022448"/>
    </source>
</evidence>
<keyword evidence="6 7" id="KW-0472">Membrane</keyword>
<evidence type="ECO:0000313" key="9">
    <source>
        <dbReference type="Proteomes" id="UP000254799"/>
    </source>
</evidence>
<dbReference type="GO" id="GO:0042907">
    <property type="term" value="F:xanthine transmembrane transporter activity"/>
    <property type="evidence" value="ECO:0007669"/>
    <property type="project" value="TreeGrafter"/>
</dbReference>
<dbReference type="PANTHER" id="PTHR42810:SF2">
    <property type="entry name" value="PURINE PERMEASE C1399.01C-RELATED"/>
    <property type="match status" value="1"/>
</dbReference>
<feature type="transmembrane region" description="Helical" evidence="7">
    <location>
        <begin position="378"/>
        <end position="399"/>
    </location>
</feature>
<dbReference type="InterPro" id="IPR006042">
    <property type="entry name" value="Xan_ur_permease"/>
</dbReference>
<name>A0A377YVJ7_KLEPN</name>
<dbReference type="NCBIfam" id="NF037981">
    <property type="entry name" value="NCS2_1"/>
    <property type="match status" value="1"/>
</dbReference>
<dbReference type="InterPro" id="IPR006043">
    <property type="entry name" value="NCS2"/>
</dbReference>
<feature type="transmembrane region" description="Helical" evidence="7">
    <location>
        <begin position="36"/>
        <end position="58"/>
    </location>
</feature>
<feature type="transmembrane region" description="Helical" evidence="7">
    <location>
        <begin position="193"/>
        <end position="212"/>
    </location>
</feature>
<dbReference type="NCBIfam" id="TIGR00801">
    <property type="entry name" value="ncs2"/>
    <property type="match status" value="1"/>
</dbReference>
<evidence type="ECO:0000256" key="1">
    <source>
        <dbReference type="ARBA" id="ARBA00004141"/>
    </source>
</evidence>
<dbReference type="Pfam" id="PF00860">
    <property type="entry name" value="Xan_ur_permease"/>
    <property type="match status" value="1"/>
</dbReference>
<comment type="subcellular location">
    <subcellularLocation>
        <location evidence="1">Membrane</location>
        <topology evidence="1">Multi-pass membrane protein</topology>
    </subcellularLocation>
</comment>
<dbReference type="EMBL" id="UGLC01000004">
    <property type="protein sequence ID" value="STU49959.1"/>
    <property type="molecule type" value="Genomic_DNA"/>
</dbReference>
<accession>A0A377YVJ7</accession>
<dbReference type="AlphaFoldDB" id="A0A377YVJ7"/>
<keyword evidence="3" id="KW-0813">Transport</keyword>
<dbReference type="PANTHER" id="PTHR42810">
    <property type="entry name" value="PURINE PERMEASE C1399.01C-RELATED"/>
    <property type="match status" value="1"/>
</dbReference>
<dbReference type="GO" id="GO:0005886">
    <property type="term" value="C:plasma membrane"/>
    <property type="evidence" value="ECO:0007669"/>
    <property type="project" value="UniProtKB-ARBA"/>
</dbReference>
<feature type="transmembrane region" description="Helical" evidence="7">
    <location>
        <begin position="158"/>
        <end position="181"/>
    </location>
</feature>
<feature type="transmembrane region" description="Helical" evidence="7">
    <location>
        <begin position="259"/>
        <end position="280"/>
    </location>
</feature>
<dbReference type="Proteomes" id="UP000254799">
    <property type="component" value="Unassembled WGS sequence"/>
</dbReference>
<feature type="transmembrane region" description="Helical" evidence="7">
    <location>
        <begin position="350"/>
        <end position="372"/>
    </location>
</feature>
<evidence type="ECO:0000256" key="4">
    <source>
        <dbReference type="ARBA" id="ARBA00022692"/>
    </source>
</evidence>
<evidence type="ECO:0000256" key="6">
    <source>
        <dbReference type="ARBA" id="ARBA00023136"/>
    </source>
</evidence>
<feature type="transmembrane region" description="Helical" evidence="7">
    <location>
        <begin position="219"/>
        <end position="239"/>
    </location>
</feature>
<keyword evidence="5 7" id="KW-1133">Transmembrane helix</keyword>
<gene>
    <name evidence="8" type="primary">yicE</name>
    <name evidence="8" type="ORF">NCTC8849_06383</name>
</gene>
<evidence type="ECO:0000256" key="2">
    <source>
        <dbReference type="ARBA" id="ARBA00008821"/>
    </source>
</evidence>
<organism evidence="8 9">
    <name type="scientific">Klebsiella pneumoniae</name>
    <dbReference type="NCBI Taxonomy" id="573"/>
    <lineage>
        <taxon>Bacteria</taxon>
        <taxon>Pseudomonadati</taxon>
        <taxon>Pseudomonadota</taxon>
        <taxon>Gammaproteobacteria</taxon>
        <taxon>Enterobacterales</taxon>
        <taxon>Enterobacteriaceae</taxon>
        <taxon>Klebsiella/Raoultella group</taxon>
        <taxon>Klebsiella</taxon>
        <taxon>Klebsiella pneumoniae complex</taxon>
    </lineage>
</organism>
<evidence type="ECO:0000256" key="7">
    <source>
        <dbReference type="SAM" id="Phobius"/>
    </source>
</evidence>
<proteinExistence type="inferred from homology"/>
<feature type="transmembrane region" description="Helical" evidence="7">
    <location>
        <begin position="128"/>
        <end position="146"/>
    </location>
</feature>
<dbReference type="PROSITE" id="PS01116">
    <property type="entry name" value="XANTH_URACIL_PERMASE"/>
    <property type="match status" value="1"/>
</dbReference>
<sequence>MSVNTAESENAQPVAHKPASELIYRLEDRPPLPQTLFAAFQHLLAMFVAVITPALLICQALGLPAQDTQHIISMSLFASGVASIIQIKAWGPVGSGLLSIQGTSFNFVAPLIMGGTALKTGGADVPTMMAALFGTLMLASCTEMVLSRVLHLARRIITPLVSGVVVMIIGLSLIQVGLTSIGGGYAAMADHTFGAPKNLLLAGIVLALIIILNRQRNPYLRIASLVIAMAAGYLAAWFLDMLPANTAPTNSSLITVPTPLYYGLGIDWSLLLPLMLVFMITSLETIGDITATSDVSEQPVSGPLYMKRLKGGVLANGLNSFVSAVFNTFPNSCFGQNNGVIQLTGVASRYVGFVVALMLIVLGLFPAVSGFVQHIPEPVLGGATLVMFGTIAASGVRIVSREPLNRRAILIIALSAGGRPRRVAAAADPAVRPGLAEKPAFLRDCRRRYHGDCSEFNFPARKGVISCVPGRASAGTSSNHLPHHGNKPRLP</sequence>
<evidence type="ECO:0000313" key="8">
    <source>
        <dbReference type="EMBL" id="STU49959.1"/>
    </source>
</evidence>
<evidence type="ECO:0000256" key="5">
    <source>
        <dbReference type="ARBA" id="ARBA00022989"/>
    </source>
</evidence>
<reference evidence="8 9" key="1">
    <citation type="submission" date="2018-06" db="EMBL/GenBank/DDBJ databases">
        <authorList>
            <consortium name="Pathogen Informatics"/>
            <person name="Doyle S."/>
        </authorList>
    </citation>
    <scope>NUCLEOTIDE SEQUENCE [LARGE SCALE GENOMIC DNA]</scope>
    <source>
        <strain evidence="8 9">NCTC8849</strain>
    </source>
</reference>
<protein>
    <submittedName>
        <fullName evidence="8">Putative purine/xanthine transport protein</fullName>
    </submittedName>
</protein>
<comment type="similarity">
    <text evidence="2">Belongs to the nucleobase:cation symporter-2 (NCS2) (TC 2.A.40) family.</text>
</comment>